<feature type="region of interest" description="Disordered" evidence="2">
    <location>
        <begin position="63"/>
        <end position="97"/>
    </location>
</feature>
<evidence type="ECO:0000256" key="2">
    <source>
        <dbReference type="SAM" id="MobiDB-lite"/>
    </source>
</evidence>
<gene>
    <name evidence="3" type="ORF">DLM65_13450</name>
</gene>
<protein>
    <submittedName>
        <fullName evidence="3">Uncharacterized protein</fullName>
    </submittedName>
</protein>
<dbReference type="AlphaFoldDB" id="A0A2W6AKI2"/>
<feature type="compositionally biased region" description="Basic residues" evidence="2">
    <location>
        <begin position="79"/>
        <end position="91"/>
    </location>
</feature>
<dbReference type="Proteomes" id="UP000248724">
    <property type="component" value="Unassembled WGS sequence"/>
</dbReference>
<feature type="compositionally biased region" description="Low complexity" evidence="2">
    <location>
        <begin position="63"/>
        <end position="78"/>
    </location>
</feature>
<comment type="caution">
    <text evidence="3">The sequence shown here is derived from an EMBL/GenBank/DDBJ whole genome shotgun (WGS) entry which is preliminary data.</text>
</comment>
<keyword evidence="1" id="KW-0175">Coiled coil</keyword>
<organism evidence="3 4">
    <name type="scientific">Candidatus Aeolococcus gillhamiae</name>
    <dbReference type="NCBI Taxonomy" id="3127015"/>
    <lineage>
        <taxon>Bacteria</taxon>
        <taxon>Bacillati</taxon>
        <taxon>Candidatus Dormiibacterota</taxon>
        <taxon>Candidatus Dormibacteria</taxon>
        <taxon>Candidatus Aeolococcales</taxon>
        <taxon>Candidatus Aeolococcaceae</taxon>
        <taxon>Candidatus Aeolococcus</taxon>
    </lineage>
</organism>
<sequence>MLQVDSASTSAERQSPLVLAAQRLVGRIEGLVLEVAKLRADNAALRREVRDAVALLETAGSASGNGRRAARATTAVRSASRRRRRRAHAPKGRATPAEVTADVVRAVLVKLGESTAAEIAAEITSAGAPVGGRAVRFLAERAGATTRVGEDGQRRYRLG</sequence>
<proteinExistence type="predicted"/>
<evidence type="ECO:0000313" key="4">
    <source>
        <dbReference type="Proteomes" id="UP000248724"/>
    </source>
</evidence>
<feature type="coiled-coil region" evidence="1">
    <location>
        <begin position="28"/>
        <end position="55"/>
    </location>
</feature>
<evidence type="ECO:0000313" key="3">
    <source>
        <dbReference type="EMBL" id="PZR78241.1"/>
    </source>
</evidence>
<reference evidence="3 4" key="1">
    <citation type="journal article" date="2017" name="Nature">
        <title>Atmospheric trace gases support primary production in Antarctic desert surface soil.</title>
        <authorList>
            <person name="Ji M."/>
            <person name="Greening C."/>
            <person name="Vanwonterghem I."/>
            <person name="Carere C.R."/>
            <person name="Bay S.K."/>
            <person name="Steen J.A."/>
            <person name="Montgomery K."/>
            <person name="Lines T."/>
            <person name="Beardall J."/>
            <person name="van Dorst J."/>
            <person name="Snape I."/>
            <person name="Stott M.B."/>
            <person name="Hugenholtz P."/>
            <person name="Ferrari B.C."/>
        </authorList>
    </citation>
    <scope>NUCLEOTIDE SEQUENCE [LARGE SCALE GENOMIC DNA]</scope>
    <source>
        <strain evidence="3">RRmetagenome_bin12</strain>
    </source>
</reference>
<evidence type="ECO:0000256" key="1">
    <source>
        <dbReference type="SAM" id="Coils"/>
    </source>
</evidence>
<dbReference type="EMBL" id="QHBU01000266">
    <property type="protein sequence ID" value="PZR78241.1"/>
    <property type="molecule type" value="Genomic_DNA"/>
</dbReference>
<name>A0A2W6AKI2_9BACT</name>
<accession>A0A2W6AKI2</accession>